<sequence>MAGNKNDKASAAASKFQKLVDDREFFLESMLTFCDFPTLITLRSTCRKLRRYADKAMKLAADHALNNLPMDSEDTDYENPHVSEMVVRKGWSKEYATRERLIAEAMKVVESYMYNYEELWPLARSLLRRNGRVENYDLVDEDGEELGCDDFEVRTTYLIGNANQWLGNRHLIIKDISEQLKDGHGQGMFEDGKNSKLVWHSALALIHGADPTSFRYARLVYNLHHTDCPRGGEDYCLMFKTRNNERIEFYYHARFEWD</sequence>
<gene>
    <name evidence="1" type="ORF">LDAN0321_LOCUS1516</name>
</gene>
<evidence type="ECO:0000313" key="1">
    <source>
        <dbReference type="EMBL" id="CAD9558257.1"/>
    </source>
</evidence>
<reference evidence="1" key="1">
    <citation type="submission" date="2021-01" db="EMBL/GenBank/DDBJ databases">
        <authorList>
            <person name="Corre E."/>
            <person name="Pelletier E."/>
            <person name="Niang G."/>
            <person name="Scheremetjew M."/>
            <person name="Finn R."/>
            <person name="Kale V."/>
            <person name="Holt S."/>
            <person name="Cochrane G."/>
            <person name="Meng A."/>
            <person name="Brown T."/>
            <person name="Cohen L."/>
        </authorList>
    </citation>
    <scope>NUCLEOTIDE SEQUENCE</scope>
    <source>
        <strain evidence="1">B650</strain>
    </source>
</reference>
<protein>
    <submittedName>
        <fullName evidence="1">Uncharacterized protein</fullName>
    </submittedName>
</protein>
<organism evidence="1">
    <name type="scientific">Leptocylindrus danicus</name>
    <dbReference type="NCBI Taxonomy" id="163516"/>
    <lineage>
        <taxon>Eukaryota</taxon>
        <taxon>Sar</taxon>
        <taxon>Stramenopiles</taxon>
        <taxon>Ochrophyta</taxon>
        <taxon>Bacillariophyta</taxon>
        <taxon>Coscinodiscophyceae</taxon>
        <taxon>Chaetocerotophycidae</taxon>
        <taxon>Leptocylindrales</taxon>
        <taxon>Leptocylindraceae</taxon>
        <taxon>Leptocylindrus</taxon>
    </lineage>
</organism>
<name>A0A7S2JX61_9STRA</name>
<accession>A0A7S2JX61</accession>
<dbReference type="AlphaFoldDB" id="A0A7S2JX61"/>
<proteinExistence type="predicted"/>
<dbReference type="EMBL" id="HBGY01002243">
    <property type="protein sequence ID" value="CAD9558257.1"/>
    <property type="molecule type" value="Transcribed_RNA"/>
</dbReference>